<dbReference type="Pfam" id="PF13780">
    <property type="entry name" value="DUF4176"/>
    <property type="match status" value="1"/>
</dbReference>
<organism evidence="1 2">
    <name type="scientific">Candidatus Flavonifractor merdigallinarum</name>
    <dbReference type="NCBI Taxonomy" id="2838589"/>
    <lineage>
        <taxon>Bacteria</taxon>
        <taxon>Bacillati</taxon>
        <taxon>Bacillota</taxon>
        <taxon>Clostridia</taxon>
        <taxon>Eubacteriales</taxon>
        <taxon>Oscillospiraceae</taxon>
        <taxon>Flavonifractor</taxon>
    </lineage>
</organism>
<sequence>MKELLPIGSVVLLKDGKKRLMICGRIQRKVGEEKCYDYCACLYPEGIVSAKDLFLFNNEDIDRVYFVGLQDEEEFRFRGFMEQRLKELGLDTSEG</sequence>
<comment type="caution">
    <text evidence="1">The sequence shown here is derived from an EMBL/GenBank/DDBJ whole genome shotgun (WGS) entry which is preliminary data.</text>
</comment>
<reference evidence="1" key="2">
    <citation type="submission" date="2021-04" db="EMBL/GenBank/DDBJ databases">
        <authorList>
            <person name="Gilroy R."/>
        </authorList>
    </citation>
    <scope>NUCLEOTIDE SEQUENCE</scope>
    <source>
        <strain evidence="1">ChiBcec16_6824</strain>
    </source>
</reference>
<evidence type="ECO:0000313" key="2">
    <source>
        <dbReference type="Proteomes" id="UP000823868"/>
    </source>
</evidence>
<proteinExistence type="predicted"/>
<dbReference type="AlphaFoldDB" id="A0A9D1Y6J5"/>
<dbReference type="EMBL" id="DXDX01000030">
    <property type="protein sequence ID" value="HIY20529.1"/>
    <property type="molecule type" value="Genomic_DNA"/>
</dbReference>
<name>A0A9D1Y6J5_9FIRM</name>
<reference evidence="1" key="1">
    <citation type="journal article" date="2021" name="PeerJ">
        <title>Extensive microbial diversity within the chicken gut microbiome revealed by metagenomics and culture.</title>
        <authorList>
            <person name="Gilroy R."/>
            <person name="Ravi A."/>
            <person name="Getino M."/>
            <person name="Pursley I."/>
            <person name="Horton D.L."/>
            <person name="Alikhan N.F."/>
            <person name="Baker D."/>
            <person name="Gharbi K."/>
            <person name="Hall N."/>
            <person name="Watson M."/>
            <person name="Adriaenssens E.M."/>
            <person name="Foster-Nyarko E."/>
            <person name="Jarju S."/>
            <person name="Secka A."/>
            <person name="Antonio M."/>
            <person name="Oren A."/>
            <person name="Chaudhuri R.R."/>
            <person name="La Ragione R."/>
            <person name="Hildebrand F."/>
            <person name="Pallen M.J."/>
        </authorList>
    </citation>
    <scope>NUCLEOTIDE SEQUENCE</scope>
    <source>
        <strain evidence="1">ChiBcec16_6824</strain>
    </source>
</reference>
<protein>
    <submittedName>
        <fullName evidence="1">DUF4176 domain-containing protein</fullName>
    </submittedName>
</protein>
<dbReference type="Proteomes" id="UP000823868">
    <property type="component" value="Unassembled WGS sequence"/>
</dbReference>
<accession>A0A9D1Y6J5</accession>
<gene>
    <name evidence="1" type="ORF">H9841_01335</name>
</gene>
<evidence type="ECO:0000313" key="1">
    <source>
        <dbReference type="EMBL" id="HIY20529.1"/>
    </source>
</evidence>
<dbReference type="InterPro" id="IPR025233">
    <property type="entry name" value="DUF4176"/>
</dbReference>